<feature type="compositionally biased region" description="Basic and acidic residues" evidence="1">
    <location>
        <begin position="669"/>
        <end position="683"/>
    </location>
</feature>
<feature type="region of interest" description="Disordered" evidence="1">
    <location>
        <begin position="181"/>
        <end position="200"/>
    </location>
</feature>
<feature type="region of interest" description="Disordered" evidence="1">
    <location>
        <begin position="636"/>
        <end position="656"/>
    </location>
</feature>
<feature type="compositionally biased region" description="Low complexity" evidence="1">
    <location>
        <begin position="790"/>
        <end position="807"/>
    </location>
</feature>
<sequence length="1641" mass="185014">MIASATRQKVAAIWTNPSQATMLSAVLVILRAHLISSNAYSPWNIQFKQFNNLYHRLERLEEAGVFSKFKALGTMARNSFSSSSWQDDASSARSSLSSTSSEPILNSLTTTTIDEYKDRIIWIINHVLKCSLSSELPLKIMFSFNAGYRVPTLKEAHKWWQYEPKGAAIIKFLSSIEESKTRKDDESHQVTEEKEEDVQLEKRNHAAQDPFMDPLNEELLDIDIISEPPDARRVSRGLPPEFIRKWCLDKVFTKVEELVDFSQALTGIDYLQDLECRRREALREVALRLKIEKNNWRKVLSSDPDAKKWVDDIQAQETIIEGFYATFFVDLRIWTMLHELKTKPFYKPNVLAMLNTLYPPCIKELPNNLIDLDKLRKHRAKFYNFVIEVEHKGTSVLKDFELLLKNPDCKHNWVDTRENLKDYIELASKMIEQSNAIHDIRFFKESAAIAYSLRSRHSRSTTTLSNTSARTGRQGSQNQELVVAKTVPFGSERAAARNRSKSITDSVQSRESPSNTVGSKFSGESQTSRVEGRSQIRKRLASPKRQHEYSQEYYTVPMNPPKAPHSIVATPDLHEKQSFPNARPSDGDRSFPVLENHYRRPRANTPFTEKNSEAAQHQSFQSWIPLKYQHQMSPFRQRSYPDPFSRGPPNPKYQLPPKQLCEEEKLLQALRRPEAPIRRRESFSDEMPSSSQRERASSNNSTKIKPRRMYRGSGPTPFETLRAESPYISQQSSSTKSCTRKQADNASKNNFNSPQAYSNFDRRELPGYPTIPKIVGREINPRPQLRTQNSYGSSGSSGGLRSRAMSGFSSIPGSPLALQHDVPEPNAVLKLQLRRTPLRGSSTDVPESSRIRLRKKPLHETSCAETPTPGSPLVNPLSPLPARQESPITPTPGNHLRKTALHNSYMGVQTRNSSLSVSRSPFSSPLNPNTPSPRMDVDQDGKQPSNSKNANHTHSDSLSGSYKKNMCLNTGECSTGTPFRKPTLPGLSPDADLSFLDSPYEPPEEIQHSLKKKSSMATIIHRKSSESLKSVRFEDPESYNENADSKTAKTLSETSKIPKKSSGGHKSSGDTSSNDNALGISMPGVLSTTALAGVTPGGSFMNFPPPSQPKPPLKKQKSLGIFPRREINAANRIADLPVKPVLKQQKSLGLFPRREDAKDKNKAIQLAPTSKSKDMGGVFDGSQHACTAYCAHTAIACREPYKFPVPPNRLPITQDSIPKPDNVPTPPSRTPIFNNSFSELHGGPSSFIRTPNIDNPPPKSKPMISVNTTNRSFGISDSSPISPANKVFGFIPPPLPPPLPPLKGVITNGGWESDLDIALAHEHRIKLEYAQSQKHPAMRSRAPPGLIIDTVASDYSHQLRKITSKLSKTASFAEDTPNLPPLSPGSGKIGSFFINAGANISAIFVGKTAPDTPYPSKSPKLPASILSRSDVKDKPGKPREGKVATRKERAGTLTNFLHTLRPSHIFKKSHRNQHKCSLIHKHKLISYRKREALLRRHLRIKADTMQRYRRMVLLEDSQQMIYAEGLKWIHRCKPLLRESPEEYRRREYLREWMLEVSRGEREGMKGPGGTHRFWRMTRRFFEGFVGPGVEGRGQVERVLEKIDWRKEGWFVAPRARLDRGENGEILQKKYVMISTEKYRRY</sequence>
<feature type="region of interest" description="Disordered" evidence="1">
    <location>
        <begin position="980"/>
        <end position="1080"/>
    </location>
</feature>
<feature type="region of interest" description="Disordered" evidence="1">
    <location>
        <begin position="669"/>
        <end position="807"/>
    </location>
</feature>
<feature type="region of interest" description="Disordered" evidence="1">
    <location>
        <begin position="1097"/>
        <end position="1116"/>
    </location>
</feature>
<reference evidence="2 3" key="1">
    <citation type="submission" date="2019-06" db="EMBL/GenBank/DDBJ databases">
        <title>Genome Sequence of the Brown Rot Fungal Pathogen Monilinia laxa.</title>
        <authorList>
            <person name="De Miccolis Angelini R.M."/>
            <person name="Landi L."/>
            <person name="Abate D."/>
            <person name="Pollastro S."/>
            <person name="Romanazzi G."/>
            <person name="Faretra F."/>
        </authorList>
    </citation>
    <scope>NUCLEOTIDE SEQUENCE [LARGE SCALE GENOMIC DNA]</scope>
    <source>
        <strain evidence="2 3">Mlax316</strain>
    </source>
</reference>
<feature type="compositionally biased region" description="Basic and acidic residues" evidence="1">
    <location>
        <begin position="1429"/>
        <end position="1446"/>
    </location>
</feature>
<feature type="compositionally biased region" description="Low complexity" evidence="1">
    <location>
        <begin position="1064"/>
        <end position="1073"/>
    </location>
</feature>
<dbReference type="Proteomes" id="UP000326757">
    <property type="component" value="Unassembled WGS sequence"/>
</dbReference>
<feature type="compositionally biased region" description="Polar residues" evidence="1">
    <location>
        <begin position="687"/>
        <end position="703"/>
    </location>
</feature>
<dbReference type="OrthoDB" id="3533623at2759"/>
<protein>
    <submittedName>
        <fullName evidence="2">Uncharacterized protein</fullName>
    </submittedName>
</protein>
<feature type="compositionally biased region" description="Basic residues" evidence="1">
    <location>
        <begin position="535"/>
        <end position="544"/>
    </location>
</feature>
<evidence type="ECO:0000313" key="3">
    <source>
        <dbReference type="Proteomes" id="UP000326757"/>
    </source>
</evidence>
<feature type="compositionally biased region" description="Basic and acidic residues" evidence="1">
    <location>
        <begin position="1023"/>
        <end position="1035"/>
    </location>
</feature>
<evidence type="ECO:0000256" key="1">
    <source>
        <dbReference type="SAM" id="MobiDB-lite"/>
    </source>
</evidence>
<evidence type="ECO:0000313" key="2">
    <source>
        <dbReference type="EMBL" id="KAB8293355.1"/>
    </source>
</evidence>
<feature type="region of interest" description="Disordered" evidence="1">
    <location>
        <begin position="492"/>
        <end position="548"/>
    </location>
</feature>
<feature type="region of interest" description="Disordered" evidence="1">
    <location>
        <begin position="833"/>
        <end position="898"/>
    </location>
</feature>
<feature type="compositionally biased region" description="Low complexity" evidence="1">
    <location>
        <begin position="460"/>
        <end position="471"/>
    </location>
</feature>
<feature type="compositionally biased region" description="Polar residues" evidence="1">
    <location>
        <begin position="727"/>
        <end position="737"/>
    </location>
</feature>
<gene>
    <name evidence="2" type="ORF">EYC80_007677</name>
</gene>
<feature type="compositionally biased region" description="Polar residues" evidence="1">
    <location>
        <begin position="942"/>
        <end position="963"/>
    </location>
</feature>
<dbReference type="EMBL" id="VIGI01000012">
    <property type="protein sequence ID" value="KAB8293355.1"/>
    <property type="molecule type" value="Genomic_DNA"/>
</dbReference>
<feature type="region of interest" description="Disordered" evidence="1">
    <location>
        <begin position="459"/>
        <end position="479"/>
    </location>
</feature>
<comment type="caution">
    <text evidence="2">The sequence shown here is derived from an EMBL/GenBank/DDBJ whole genome shotgun (WGS) entry which is preliminary data.</text>
</comment>
<accession>A0A5N6JWR0</accession>
<name>A0A5N6JWR0_MONLA</name>
<feature type="compositionally biased region" description="Polar residues" evidence="1">
    <location>
        <begin position="501"/>
        <end position="529"/>
    </location>
</feature>
<feature type="compositionally biased region" description="Low complexity" evidence="1">
    <location>
        <begin position="911"/>
        <end position="927"/>
    </location>
</feature>
<feature type="region of interest" description="Disordered" evidence="1">
    <location>
        <begin position="910"/>
        <end position="963"/>
    </location>
</feature>
<organism evidence="2 3">
    <name type="scientific">Monilinia laxa</name>
    <name type="common">Brown rot fungus</name>
    <name type="synonym">Sclerotinia laxa</name>
    <dbReference type="NCBI Taxonomy" id="61186"/>
    <lineage>
        <taxon>Eukaryota</taxon>
        <taxon>Fungi</taxon>
        <taxon>Dikarya</taxon>
        <taxon>Ascomycota</taxon>
        <taxon>Pezizomycotina</taxon>
        <taxon>Leotiomycetes</taxon>
        <taxon>Helotiales</taxon>
        <taxon>Sclerotiniaceae</taxon>
        <taxon>Monilinia</taxon>
    </lineage>
</organism>
<feature type="region of interest" description="Disordered" evidence="1">
    <location>
        <begin position="1411"/>
        <end position="1446"/>
    </location>
</feature>
<keyword evidence="3" id="KW-1185">Reference proteome</keyword>
<feature type="compositionally biased region" description="Polar residues" evidence="1">
    <location>
        <begin position="744"/>
        <end position="758"/>
    </location>
</feature>
<proteinExistence type="predicted"/>